<dbReference type="InterPro" id="IPR000601">
    <property type="entry name" value="PKD_dom"/>
</dbReference>
<feature type="chain" id="PRO_5029848761" description="PKD domain-containing protein" evidence="1">
    <location>
        <begin position="33"/>
        <end position="584"/>
    </location>
</feature>
<name>A0A7M5WUK4_9CNID</name>
<keyword evidence="4" id="KW-1185">Reference proteome</keyword>
<dbReference type="EnsemblMetazoa" id="CLYHEMT013348.1">
    <property type="protein sequence ID" value="CLYHEMP013348.1"/>
    <property type="gene ID" value="CLYHEMG013348"/>
</dbReference>
<reference evidence="3" key="1">
    <citation type="submission" date="2021-01" db="UniProtKB">
        <authorList>
            <consortium name="EnsemblMetazoa"/>
        </authorList>
    </citation>
    <scope>IDENTIFICATION</scope>
</reference>
<feature type="domain" description="PKD" evidence="2">
    <location>
        <begin position="494"/>
        <end position="543"/>
    </location>
</feature>
<dbReference type="Proteomes" id="UP000594262">
    <property type="component" value="Unplaced"/>
</dbReference>
<evidence type="ECO:0000259" key="2">
    <source>
        <dbReference type="PROSITE" id="PS50093"/>
    </source>
</evidence>
<dbReference type="PROSITE" id="PS50093">
    <property type="entry name" value="PKD"/>
    <property type="match status" value="1"/>
</dbReference>
<feature type="signal peptide" evidence="1">
    <location>
        <begin position="1"/>
        <end position="32"/>
    </location>
</feature>
<keyword evidence="1" id="KW-0732">Signal</keyword>
<evidence type="ECO:0000313" key="4">
    <source>
        <dbReference type="Proteomes" id="UP000594262"/>
    </source>
</evidence>
<organism evidence="3 4">
    <name type="scientific">Clytia hemisphaerica</name>
    <dbReference type="NCBI Taxonomy" id="252671"/>
    <lineage>
        <taxon>Eukaryota</taxon>
        <taxon>Metazoa</taxon>
        <taxon>Cnidaria</taxon>
        <taxon>Hydrozoa</taxon>
        <taxon>Hydroidolina</taxon>
        <taxon>Leptothecata</taxon>
        <taxon>Obeliida</taxon>
        <taxon>Clytiidae</taxon>
        <taxon>Clytia</taxon>
    </lineage>
</organism>
<proteinExistence type="predicted"/>
<sequence>MICCQARNNFTLKMLVSGLLLSVSVLPLLTLASNSVTYELDTFTKGHVFTVQKDQEVILKSKSRYYLIQINGQNHAMPLRLDTGGYGTITVLAFFTPYSKDTFYIQIDDHVEYTKLSDNELLLGVEGGNDVFLTMALESEEGAQLYQLTDEELDNSDRFMAMKITVENDISGAPFDASITVIEEDALRSKINVNFTSYKEFRDIFISYETSEMEIYFIYDHPLPYTPVTVSCVATDYFTGETRQTFDLSNIPLNSVPNAPNGYLRFAFTAAQYSDMSLYTIKCGDSFTKTIFIDPLGLGYIRIRGADVASQESEEMFQITFNETFYIGGLFIFYSIDGQYQNEAIYTLEGGQISLQPFNGSTVFPHFLPVQRVQFRMKGFSNLVSFDVTSPAVLFQRTSGQPVQTCIKTCNDYMVTINPLLTVSQLKVAVETGITTIPIPLDANNVFSLDGHLNEATSNVVHIYDVRPVVGEVKLSSLFVAYQAKLALSPIEFSNQTISPVNGTYAFKWSLTEGYEFDMNFKISDNLTVEHSFPAPGDFLVAVIQVPQADVDLGFPPTLTLTGKGRYKEEAVFNVIEDVPTTPP</sequence>
<evidence type="ECO:0000256" key="1">
    <source>
        <dbReference type="SAM" id="SignalP"/>
    </source>
</evidence>
<accession>A0A7M5WUK4</accession>
<evidence type="ECO:0000313" key="3">
    <source>
        <dbReference type="EnsemblMetazoa" id="CLYHEMP013348.1"/>
    </source>
</evidence>
<dbReference type="AlphaFoldDB" id="A0A7M5WUK4"/>
<protein>
    <recommendedName>
        <fullName evidence="2">PKD domain-containing protein</fullName>
    </recommendedName>
</protein>